<evidence type="ECO:0000313" key="8">
    <source>
        <dbReference type="EMBL" id="NYD65650.1"/>
    </source>
</evidence>
<evidence type="ECO:0000256" key="2">
    <source>
        <dbReference type="ARBA" id="ARBA00022475"/>
    </source>
</evidence>
<evidence type="ECO:0000256" key="5">
    <source>
        <dbReference type="ARBA" id="ARBA00023136"/>
    </source>
</evidence>
<keyword evidence="4 6" id="KW-1133">Transmembrane helix</keyword>
<evidence type="ECO:0000256" key="6">
    <source>
        <dbReference type="SAM" id="Phobius"/>
    </source>
</evidence>
<comment type="subcellular location">
    <subcellularLocation>
        <location evidence="1">Cell membrane</location>
        <topology evidence="1">Multi-pass membrane protein</topology>
    </subcellularLocation>
</comment>
<proteinExistence type="predicted"/>
<dbReference type="InterPro" id="IPR018076">
    <property type="entry name" value="T2SS_GspF_dom"/>
</dbReference>
<feature type="transmembrane region" description="Helical" evidence="6">
    <location>
        <begin position="6"/>
        <end position="23"/>
    </location>
</feature>
<evidence type="ECO:0000313" key="9">
    <source>
        <dbReference type="Proteomes" id="UP000581087"/>
    </source>
</evidence>
<organism evidence="8 9">
    <name type="scientific">Agromyces atrinae</name>
    <dbReference type="NCBI Taxonomy" id="592376"/>
    <lineage>
        <taxon>Bacteria</taxon>
        <taxon>Bacillati</taxon>
        <taxon>Actinomycetota</taxon>
        <taxon>Actinomycetes</taxon>
        <taxon>Micrococcales</taxon>
        <taxon>Microbacteriaceae</taxon>
        <taxon>Agromyces</taxon>
    </lineage>
</organism>
<dbReference type="Proteomes" id="UP000581087">
    <property type="component" value="Unassembled WGS sequence"/>
</dbReference>
<dbReference type="PANTHER" id="PTHR35007">
    <property type="entry name" value="INTEGRAL MEMBRANE PROTEIN-RELATED"/>
    <property type="match status" value="1"/>
</dbReference>
<dbReference type="EMBL" id="JACCBI010000001">
    <property type="protein sequence ID" value="NYD65650.1"/>
    <property type="molecule type" value="Genomic_DNA"/>
</dbReference>
<keyword evidence="5 6" id="KW-0472">Membrane</keyword>
<accession>A0A852SAY2</accession>
<dbReference type="GO" id="GO:0005886">
    <property type="term" value="C:plasma membrane"/>
    <property type="evidence" value="ECO:0007669"/>
    <property type="project" value="UniProtKB-SubCell"/>
</dbReference>
<feature type="domain" description="Type II secretion system protein GspF" evidence="7">
    <location>
        <begin position="115"/>
        <end position="240"/>
    </location>
</feature>
<dbReference type="RefSeq" id="WP_241830879.1">
    <property type="nucleotide sequence ID" value="NZ_JACCBI010000001.1"/>
</dbReference>
<evidence type="ECO:0000256" key="1">
    <source>
        <dbReference type="ARBA" id="ARBA00004651"/>
    </source>
</evidence>
<name>A0A852SAY2_9MICO</name>
<evidence type="ECO:0000256" key="4">
    <source>
        <dbReference type="ARBA" id="ARBA00022989"/>
    </source>
</evidence>
<evidence type="ECO:0000256" key="3">
    <source>
        <dbReference type="ARBA" id="ARBA00022692"/>
    </source>
</evidence>
<dbReference type="PANTHER" id="PTHR35007:SF2">
    <property type="entry name" value="PILUS ASSEMBLE PROTEIN"/>
    <property type="match status" value="1"/>
</dbReference>
<feature type="transmembrane region" description="Helical" evidence="6">
    <location>
        <begin position="76"/>
        <end position="96"/>
    </location>
</feature>
<keyword evidence="2" id="KW-1003">Cell membrane</keyword>
<evidence type="ECO:0000259" key="7">
    <source>
        <dbReference type="Pfam" id="PF00482"/>
    </source>
</evidence>
<dbReference type="AlphaFoldDB" id="A0A852SAY2"/>
<gene>
    <name evidence="8" type="ORF">BJ972_000169</name>
</gene>
<protein>
    <submittedName>
        <fullName evidence="8">Tight adherence protein B</fullName>
    </submittedName>
</protein>
<dbReference type="Pfam" id="PF00482">
    <property type="entry name" value="T2SSF"/>
    <property type="match status" value="1"/>
</dbReference>
<feature type="transmembrane region" description="Helical" evidence="6">
    <location>
        <begin position="221"/>
        <end position="241"/>
    </location>
</feature>
<sequence>MNSIAWGAVLGVGALLIASPWLWPHTGERRPESRPISVLRTDLALAGVSRVPPIAFLLISLLVGIVVASVVFAVTLVMPLAVAALLVGGTSPWLVVRARANQRRASHRGVWPDIVDHLVSAVRSGLALPDAVMSLASVGPEETRAEFRRFARSYRASGNFSASIDELKDGLGDAIADRILETLRMAREVGGSDLVAVLRSLAAYLREDQAIRTEVAGRQSWVTNAARLGVAAPWVLLFMLASRPEAAVAYNSPAGATLIVGGLVVSIVAYRIMMAIGRLPAERRWFG</sequence>
<keyword evidence="3 6" id="KW-0812">Transmembrane</keyword>
<feature type="transmembrane region" description="Helical" evidence="6">
    <location>
        <begin position="43"/>
        <end position="70"/>
    </location>
</feature>
<reference evidence="8 9" key="1">
    <citation type="submission" date="2020-07" db="EMBL/GenBank/DDBJ databases">
        <title>Sequencing the genomes of 1000 actinobacteria strains.</title>
        <authorList>
            <person name="Klenk H.-P."/>
        </authorList>
    </citation>
    <scope>NUCLEOTIDE SEQUENCE [LARGE SCALE GENOMIC DNA]</scope>
    <source>
        <strain evidence="8 9">DSM 23870</strain>
    </source>
</reference>
<comment type="caution">
    <text evidence="8">The sequence shown here is derived from an EMBL/GenBank/DDBJ whole genome shotgun (WGS) entry which is preliminary data.</text>
</comment>
<feature type="transmembrane region" description="Helical" evidence="6">
    <location>
        <begin position="253"/>
        <end position="273"/>
    </location>
</feature>